<sequence length="461" mass="53611">MLNSEEFLSTLNFLRQNVAQESCGVKDLVYYQLKWELKQKIGPKFNENLQRCTTCDKPLILEYFTRAVALLHAEISNFFNICEISNSRSNEQQRNYLDRSDILQFMNAVLFHRIDPIVFDVVKTVYKRTFSSYYQLQLRGTTDVASVSGDFSDQCYACEKSKIKCICWSMVEKFRQCNAQLLELDLLDRLAGDIVVQIAQSTIKEQVKTVCDSIYDVQHLVLLSRTLDLLKWLSTSILPWLAEVYCLNENSSKLDTQLQIPKQSVRQHSFDYQSRRLFYYLHDIYANYLIDRLFPIIIDFPETLPVVEDLKACMERVDLRQNLTLVVRRSLEKRLLHPGVNTADILTAYIQTVKTLRSIDPSGVLMDNVCAPIRQYLRSRCDTVRCIVSFITESRGLIDIGNPEIIRNNPEPKNESDSDDEDDVVEDWRKWNPEPWGVDVSCEHFFVDSLLKPWGLVALYI</sequence>
<dbReference type="Proteomes" id="UP000887565">
    <property type="component" value="Unplaced"/>
</dbReference>
<evidence type="ECO:0000259" key="1">
    <source>
        <dbReference type="Pfam" id="PF25773"/>
    </source>
</evidence>
<dbReference type="AlphaFoldDB" id="A0A915JKX8"/>
<dbReference type="InterPro" id="IPR044554">
    <property type="entry name" value="ANAPC2"/>
</dbReference>
<name>A0A915JKX8_ROMCU</name>
<dbReference type="Pfam" id="PF25773">
    <property type="entry name" value="TPR_ANAPC2"/>
    <property type="match status" value="1"/>
</dbReference>
<organism evidence="2 3">
    <name type="scientific">Romanomermis culicivorax</name>
    <name type="common">Nematode worm</name>
    <dbReference type="NCBI Taxonomy" id="13658"/>
    <lineage>
        <taxon>Eukaryota</taxon>
        <taxon>Metazoa</taxon>
        <taxon>Ecdysozoa</taxon>
        <taxon>Nematoda</taxon>
        <taxon>Enoplea</taxon>
        <taxon>Dorylaimia</taxon>
        <taxon>Mermithida</taxon>
        <taxon>Mermithoidea</taxon>
        <taxon>Mermithidae</taxon>
        <taxon>Romanomermis</taxon>
    </lineage>
</organism>
<dbReference type="GO" id="GO:0005680">
    <property type="term" value="C:anaphase-promoting complex"/>
    <property type="evidence" value="ECO:0007669"/>
    <property type="project" value="TreeGrafter"/>
</dbReference>
<reference evidence="3" key="1">
    <citation type="submission" date="2022-11" db="UniProtKB">
        <authorList>
            <consortium name="WormBaseParasite"/>
        </authorList>
    </citation>
    <scope>IDENTIFICATION</scope>
</reference>
<dbReference type="PANTHER" id="PTHR45957">
    <property type="entry name" value="ANAPHASE-PROMOTING COMPLEX SUBUNIT 2"/>
    <property type="match status" value="1"/>
</dbReference>
<protein>
    <recommendedName>
        <fullName evidence="1">Anaphase-promoting complex subunit 2 TPR repeats domain-containing protein</fullName>
    </recommendedName>
</protein>
<dbReference type="OMA" id="ICEYRAL"/>
<dbReference type="GO" id="GO:0007091">
    <property type="term" value="P:metaphase/anaphase transition of mitotic cell cycle"/>
    <property type="evidence" value="ECO:0007669"/>
    <property type="project" value="TreeGrafter"/>
</dbReference>
<dbReference type="PANTHER" id="PTHR45957:SF1">
    <property type="entry name" value="ANAPHASE-PROMOTING COMPLEX SUBUNIT 2"/>
    <property type="match status" value="1"/>
</dbReference>
<accession>A0A915JKX8</accession>
<dbReference type="WBParaSite" id="nRc.2.0.1.t26825-RA">
    <property type="protein sequence ID" value="nRc.2.0.1.t26825-RA"/>
    <property type="gene ID" value="nRc.2.0.1.g26825"/>
</dbReference>
<evidence type="ECO:0000313" key="2">
    <source>
        <dbReference type="Proteomes" id="UP000887565"/>
    </source>
</evidence>
<dbReference type="GO" id="GO:0070979">
    <property type="term" value="P:protein K11-linked ubiquitination"/>
    <property type="evidence" value="ECO:0007669"/>
    <property type="project" value="TreeGrafter"/>
</dbReference>
<keyword evidence="2" id="KW-1185">Reference proteome</keyword>
<dbReference type="InterPro" id="IPR057975">
    <property type="entry name" value="TPR_ANAPC2"/>
</dbReference>
<feature type="domain" description="Anaphase-promoting complex subunit 2 TPR repeats" evidence="1">
    <location>
        <begin position="274"/>
        <end position="380"/>
    </location>
</feature>
<proteinExistence type="predicted"/>
<evidence type="ECO:0000313" key="3">
    <source>
        <dbReference type="WBParaSite" id="nRc.2.0.1.t26825-RA"/>
    </source>
</evidence>